<dbReference type="AlphaFoldDB" id="A0A560GMP7"/>
<dbReference type="GO" id="GO:0030643">
    <property type="term" value="P:intracellular phosphate ion homeostasis"/>
    <property type="evidence" value="ECO:0007669"/>
    <property type="project" value="InterPro"/>
</dbReference>
<keyword evidence="4 8" id="KW-0813">Transport</keyword>
<keyword evidence="11" id="KW-1185">Reference proteome</keyword>
<accession>A0A560GMP7</accession>
<comment type="subunit">
    <text evidence="3 8">Homodimer.</text>
</comment>
<keyword evidence="5 8" id="KW-0963">Cytoplasm</keyword>
<dbReference type="RefSeq" id="WP_145736064.1">
    <property type="nucleotide sequence ID" value="NZ_VITR01000020.1"/>
</dbReference>
<dbReference type="SUPFAM" id="SSF109755">
    <property type="entry name" value="PhoU-like"/>
    <property type="match status" value="1"/>
</dbReference>
<dbReference type="GO" id="GO:0045936">
    <property type="term" value="P:negative regulation of phosphate metabolic process"/>
    <property type="evidence" value="ECO:0007669"/>
    <property type="project" value="InterPro"/>
</dbReference>
<evidence type="ECO:0000256" key="4">
    <source>
        <dbReference type="ARBA" id="ARBA00022448"/>
    </source>
</evidence>
<evidence type="ECO:0000256" key="2">
    <source>
        <dbReference type="ARBA" id="ARBA00008107"/>
    </source>
</evidence>
<dbReference type="GO" id="GO:0005737">
    <property type="term" value="C:cytoplasm"/>
    <property type="evidence" value="ECO:0007669"/>
    <property type="project" value="UniProtKB-SubCell"/>
</dbReference>
<dbReference type="Proteomes" id="UP000315751">
    <property type="component" value="Unassembled WGS sequence"/>
</dbReference>
<dbReference type="PIRSF" id="PIRSF003107">
    <property type="entry name" value="PhoU"/>
    <property type="match status" value="1"/>
</dbReference>
<protein>
    <recommendedName>
        <fullName evidence="8">Phosphate-specific transport system accessory protein PhoU</fullName>
    </recommendedName>
</protein>
<evidence type="ECO:0000256" key="5">
    <source>
        <dbReference type="ARBA" id="ARBA00022490"/>
    </source>
</evidence>
<evidence type="ECO:0000256" key="1">
    <source>
        <dbReference type="ARBA" id="ARBA00004496"/>
    </source>
</evidence>
<dbReference type="InterPro" id="IPR026022">
    <property type="entry name" value="PhoU_dom"/>
</dbReference>
<dbReference type="InterPro" id="IPR038078">
    <property type="entry name" value="PhoU-like_sf"/>
</dbReference>
<dbReference type="GO" id="GO:0006817">
    <property type="term" value="P:phosphate ion transport"/>
    <property type="evidence" value="ECO:0007669"/>
    <property type="project" value="UniProtKB-KW"/>
</dbReference>
<evidence type="ECO:0000256" key="6">
    <source>
        <dbReference type="ARBA" id="ARBA00022592"/>
    </source>
</evidence>
<dbReference type="InterPro" id="IPR028366">
    <property type="entry name" value="PhoU"/>
</dbReference>
<reference evidence="10 11" key="1">
    <citation type="submission" date="2019-06" db="EMBL/GenBank/DDBJ databases">
        <title>Genomic Encyclopedia of Type Strains, Phase IV (KMG-V): Genome sequencing to study the core and pangenomes of soil and plant-associated prokaryotes.</title>
        <authorList>
            <person name="Whitman W."/>
        </authorList>
    </citation>
    <scope>NUCLEOTIDE SEQUENCE [LARGE SCALE GENOMIC DNA]</scope>
    <source>
        <strain evidence="10 11">BR 11622</strain>
    </source>
</reference>
<dbReference type="Gene3D" id="1.20.58.220">
    <property type="entry name" value="Phosphate transport system protein phou homolog 2, domain 2"/>
    <property type="match status" value="2"/>
</dbReference>
<feature type="domain" description="PhoU" evidence="9">
    <location>
        <begin position="124"/>
        <end position="208"/>
    </location>
</feature>
<name>A0A560GMP7_9PROT</name>
<dbReference type="PANTHER" id="PTHR42930:SF3">
    <property type="entry name" value="PHOSPHATE-SPECIFIC TRANSPORT SYSTEM ACCESSORY PROTEIN PHOU"/>
    <property type="match status" value="1"/>
</dbReference>
<evidence type="ECO:0000313" key="10">
    <source>
        <dbReference type="EMBL" id="TWB35278.1"/>
    </source>
</evidence>
<sequence length="242" mass="25992">MSTGHIVTSYDEELAQLHRAITEMGRLASSQLSRALKATLDRDGDLAAAVMADDDKIDALEKRIEEQTLKVLALRAPVGSDLREVVAALKISNNLERIGDFAANVAKRSLALNQMPEVELTRSLRRIGDAANDMLTRVVTAYADSDAAAALAVRDADSEVDLAYTALFRELLTYMMEAPQRITACTHLMFAAKNLERIGDHATNIAETLCFQVLGQAPSGERAKGDDSALTILTPAGGAPPA</sequence>
<comment type="caution">
    <text evidence="10">The sequence shown here is derived from an EMBL/GenBank/DDBJ whole genome shotgun (WGS) entry which is preliminary data.</text>
</comment>
<organism evidence="10 11">
    <name type="scientific">Nitrospirillum amazonense</name>
    <dbReference type="NCBI Taxonomy" id="28077"/>
    <lineage>
        <taxon>Bacteria</taxon>
        <taxon>Pseudomonadati</taxon>
        <taxon>Pseudomonadota</taxon>
        <taxon>Alphaproteobacteria</taxon>
        <taxon>Rhodospirillales</taxon>
        <taxon>Azospirillaceae</taxon>
        <taxon>Nitrospirillum</taxon>
    </lineage>
</organism>
<evidence type="ECO:0000259" key="9">
    <source>
        <dbReference type="Pfam" id="PF01895"/>
    </source>
</evidence>
<evidence type="ECO:0000313" key="11">
    <source>
        <dbReference type="Proteomes" id="UP000315751"/>
    </source>
</evidence>
<proteinExistence type="inferred from homology"/>
<evidence type="ECO:0000256" key="7">
    <source>
        <dbReference type="ARBA" id="ARBA00056181"/>
    </source>
</evidence>
<dbReference type="EMBL" id="VITR01000020">
    <property type="protein sequence ID" value="TWB35278.1"/>
    <property type="molecule type" value="Genomic_DNA"/>
</dbReference>
<dbReference type="Pfam" id="PF01895">
    <property type="entry name" value="PhoU"/>
    <property type="match status" value="2"/>
</dbReference>
<comment type="subcellular location">
    <subcellularLocation>
        <location evidence="1 8">Cytoplasm</location>
    </subcellularLocation>
</comment>
<dbReference type="NCBIfam" id="TIGR02135">
    <property type="entry name" value="phoU_full"/>
    <property type="match status" value="1"/>
</dbReference>
<comment type="function">
    <text evidence="7 8">Plays a role in the regulation of phosphate uptake.</text>
</comment>
<evidence type="ECO:0000256" key="8">
    <source>
        <dbReference type="PIRNR" id="PIRNR003107"/>
    </source>
</evidence>
<dbReference type="FunFam" id="1.20.58.220:FF:000004">
    <property type="entry name" value="Phosphate-specific transport system accessory protein PhoU"/>
    <property type="match status" value="1"/>
</dbReference>
<keyword evidence="6 8" id="KW-0592">Phosphate transport</keyword>
<comment type="similarity">
    <text evidence="2 8">Belongs to the PhoU family.</text>
</comment>
<dbReference type="PANTHER" id="PTHR42930">
    <property type="entry name" value="PHOSPHATE-SPECIFIC TRANSPORT SYSTEM ACCESSORY PROTEIN PHOU"/>
    <property type="match status" value="1"/>
</dbReference>
<dbReference type="OrthoDB" id="9814256at2"/>
<evidence type="ECO:0000256" key="3">
    <source>
        <dbReference type="ARBA" id="ARBA00011738"/>
    </source>
</evidence>
<feature type="domain" description="PhoU" evidence="9">
    <location>
        <begin position="21"/>
        <end position="108"/>
    </location>
</feature>
<gene>
    <name evidence="10" type="ORF">FBZ90_12077</name>
</gene>